<sequence length="162" mass="16505">MAGIPRLSPRWRTVWVVVHVGTSVGLLGADAAVLTLDLAGATGRDPATVYPAAHLVGTVLLVPLALAALATGVLLGALTRWGLVRHWWVALKLVLTAAGAVLALVVLVPALAGAADAALAGPPPTAGERWALVRNSSAASAVLVTTLVLSVAKPFGRIRRRA</sequence>
<evidence type="ECO:0000313" key="2">
    <source>
        <dbReference type="EMBL" id="SDC76080.1"/>
    </source>
</evidence>
<dbReference type="AlphaFoldDB" id="A0A1G6P737"/>
<feature type="transmembrane region" description="Helical" evidence="1">
    <location>
        <begin position="132"/>
        <end position="152"/>
    </location>
</feature>
<dbReference type="Proteomes" id="UP000199416">
    <property type="component" value="Unassembled WGS sequence"/>
</dbReference>
<feature type="transmembrane region" description="Helical" evidence="1">
    <location>
        <begin position="55"/>
        <end position="78"/>
    </location>
</feature>
<keyword evidence="3" id="KW-1185">Reference proteome</keyword>
<accession>A0A1G6P737</accession>
<evidence type="ECO:0008006" key="4">
    <source>
        <dbReference type="Google" id="ProtNLM"/>
    </source>
</evidence>
<dbReference type="EMBL" id="FMZF01000003">
    <property type="protein sequence ID" value="SDC76080.1"/>
    <property type="molecule type" value="Genomic_DNA"/>
</dbReference>
<evidence type="ECO:0000313" key="3">
    <source>
        <dbReference type="Proteomes" id="UP000199416"/>
    </source>
</evidence>
<keyword evidence="1" id="KW-0812">Transmembrane</keyword>
<evidence type="ECO:0000256" key="1">
    <source>
        <dbReference type="SAM" id="Phobius"/>
    </source>
</evidence>
<keyword evidence="1" id="KW-1133">Transmembrane helix</keyword>
<dbReference type="RefSeq" id="WP_091366103.1">
    <property type="nucleotide sequence ID" value="NZ_FMZF01000003.1"/>
</dbReference>
<proteinExistence type="predicted"/>
<dbReference type="STRING" id="1190417.SAMN05660690_2441"/>
<protein>
    <recommendedName>
        <fullName evidence="4">DUF2269 domain-containing protein</fullName>
    </recommendedName>
</protein>
<name>A0A1G6P737_9ACTN</name>
<organism evidence="2 3">
    <name type="scientific">Geodermatophilus telluris</name>
    <dbReference type="NCBI Taxonomy" id="1190417"/>
    <lineage>
        <taxon>Bacteria</taxon>
        <taxon>Bacillati</taxon>
        <taxon>Actinomycetota</taxon>
        <taxon>Actinomycetes</taxon>
        <taxon>Geodermatophilales</taxon>
        <taxon>Geodermatophilaceae</taxon>
        <taxon>Geodermatophilus</taxon>
    </lineage>
</organism>
<gene>
    <name evidence="2" type="ORF">SAMN05660690_2441</name>
</gene>
<keyword evidence="1" id="KW-0472">Membrane</keyword>
<feature type="transmembrane region" description="Helical" evidence="1">
    <location>
        <begin position="90"/>
        <end position="112"/>
    </location>
</feature>
<reference evidence="3" key="1">
    <citation type="submission" date="2016-10" db="EMBL/GenBank/DDBJ databases">
        <authorList>
            <person name="Varghese N."/>
            <person name="Submissions S."/>
        </authorList>
    </citation>
    <scope>NUCLEOTIDE SEQUENCE [LARGE SCALE GENOMIC DNA]</scope>
    <source>
        <strain evidence="3">DSM 45421</strain>
    </source>
</reference>